<gene>
    <name evidence="12" type="ORF">PT974_00416</name>
</gene>
<keyword evidence="6" id="KW-0350">Heme biosynthesis</keyword>
<dbReference type="EC" id="2.5.1.61" evidence="4"/>
<dbReference type="Pfam" id="PF03900">
    <property type="entry name" value="Porphobil_deamC"/>
    <property type="match status" value="1"/>
</dbReference>
<dbReference type="SUPFAM" id="SSF54782">
    <property type="entry name" value="Porphobilinogen deaminase (hydroxymethylbilane synthase), C-terminal domain"/>
    <property type="match status" value="1"/>
</dbReference>
<evidence type="ECO:0000256" key="3">
    <source>
        <dbReference type="ARBA" id="ARBA00005638"/>
    </source>
</evidence>
<evidence type="ECO:0000256" key="9">
    <source>
        <dbReference type="ARBA" id="ARBA00033064"/>
    </source>
</evidence>
<sequence>MAASDLTSQVELNIGTRNSQLALVQAERVSHALTGVHPGVKFPWHTVVVRGDVDKTSPFLKFAGPSDAAKNIWTEEMEAKLCAGELDLLVNCLKDMPTRLPEGCFLGAIVHRQDPTDALVVRSNLQQFKDLSELPSGSVIGTSSTRRKALLKYRYPHLVVQECRGNLDTRLKKLDAPDSPYAAIIVATAGLVRIKMDHRITKRLPASEFPYAVGQGALGIEIRANDAKTLEIVRKIEERPTRWVCLAERSLLRTIQGGCSSPVAVRCEVEGQSGSELSSFRLRLEGHVIHPYGTTQISASAVAEVNSDTDAEALGAEVAGLLLKDGADDLLEEIRILNEKELNARTIN</sequence>
<dbReference type="Pfam" id="PF01379">
    <property type="entry name" value="Porphobil_deam"/>
    <property type="match status" value="1"/>
</dbReference>
<dbReference type="NCBIfam" id="TIGR00212">
    <property type="entry name" value="hemC"/>
    <property type="match status" value="1"/>
</dbReference>
<comment type="cofactor">
    <cofactor evidence="1">
        <name>dipyrromethane</name>
        <dbReference type="ChEBI" id="CHEBI:60342"/>
    </cofactor>
</comment>
<dbReference type="InterPro" id="IPR036803">
    <property type="entry name" value="Porphobilinogen_deaminase_C_sf"/>
</dbReference>
<dbReference type="PRINTS" id="PR00151">
    <property type="entry name" value="PORPHBDMNASE"/>
</dbReference>
<proteinExistence type="inferred from homology"/>
<comment type="caution">
    <text evidence="12">The sequence shown here is derived from an EMBL/GenBank/DDBJ whole genome shotgun (WGS) entry which is preliminary data.</text>
</comment>
<accession>A0ABR0T208</accession>
<dbReference type="Gene3D" id="3.30.160.40">
    <property type="entry name" value="Porphobilinogen deaminase, C-terminal domain"/>
    <property type="match status" value="1"/>
</dbReference>
<feature type="domain" description="Porphobilinogen deaminase N-terminal" evidence="10">
    <location>
        <begin position="12"/>
        <end position="230"/>
    </location>
</feature>
<evidence type="ECO:0000313" key="13">
    <source>
        <dbReference type="Proteomes" id="UP001338125"/>
    </source>
</evidence>
<reference evidence="12 13" key="1">
    <citation type="submission" date="2024-01" db="EMBL/GenBank/DDBJ databases">
        <title>Complete genome of Cladobotryum mycophilum ATHUM6906.</title>
        <authorList>
            <person name="Christinaki A.C."/>
            <person name="Myridakis A.I."/>
            <person name="Kouvelis V.N."/>
        </authorList>
    </citation>
    <scope>NUCLEOTIDE SEQUENCE [LARGE SCALE GENOMIC DNA]</scope>
    <source>
        <strain evidence="12 13">ATHUM6906</strain>
    </source>
</reference>
<evidence type="ECO:0000256" key="7">
    <source>
        <dbReference type="ARBA" id="ARBA00023244"/>
    </source>
</evidence>
<dbReference type="InterPro" id="IPR022417">
    <property type="entry name" value="Porphobilin_deaminase_N"/>
</dbReference>
<dbReference type="InterPro" id="IPR022418">
    <property type="entry name" value="Porphobilinogen_deaminase_C"/>
</dbReference>
<dbReference type="Gene3D" id="3.40.190.10">
    <property type="entry name" value="Periplasmic binding protein-like II"/>
    <property type="match status" value="2"/>
</dbReference>
<comment type="similarity">
    <text evidence="3">Belongs to the HMBS family.</text>
</comment>
<evidence type="ECO:0000259" key="10">
    <source>
        <dbReference type="Pfam" id="PF01379"/>
    </source>
</evidence>
<evidence type="ECO:0000313" key="12">
    <source>
        <dbReference type="EMBL" id="KAK5998046.1"/>
    </source>
</evidence>
<dbReference type="PIRSF" id="PIRSF001438">
    <property type="entry name" value="4pyrrol_synth_OHMeBilane_synth"/>
    <property type="match status" value="1"/>
</dbReference>
<evidence type="ECO:0000256" key="1">
    <source>
        <dbReference type="ARBA" id="ARBA00001916"/>
    </source>
</evidence>
<dbReference type="PANTHER" id="PTHR11557:SF0">
    <property type="entry name" value="PORPHOBILINOGEN DEAMINASE"/>
    <property type="match status" value="1"/>
</dbReference>
<keyword evidence="5" id="KW-0808">Transferase</keyword>
<comment type="pathway">
    <text evidence="2">Porphyrin-containing compound metabolism; protoporphyrin-IX biosynthesis; coproporphyrinogen-III from 5-aminolevulinate: step 2/4.</text>
</comment>
<dbReference type="InterPro" id="IPR000860">
    <property type="entry name" value="HemC"/>
</dbReference>
<dbReference type="Proteomes" id="UP001338125">
    <property type="component" value="Unassembled WGS sequence"/>
</dbReference>
<organism evidence="12 13">
    <name type="scientific">Cladobotryum mycophilum</name>
    <dbReference type="NCBI Taxonomy" id="491253"/>
    <lineage>
        <taxon>Eukaryota</taxon>
        <taxon>Fungi</taxon>
        <taxon>Dikarya</taxon>
        <taxon>Ascomycota</taxon>
        <taxon>Pezizomycotina</taxon>
        <taxon>Sordariomycetes</taxon>
        <taxon>Hypocreomycetidae</taxon>
        <taxon>Hypocreales</taxon>
        <taxon>Hypocreaceae</taxon>
        <taxon>Cladobotryum</taxon>
    </lineage>
</organism>
<protein>
    <recommendedName>
        <fullName evidence="4">hydroxymethylbilane synthase</fullName>
        <ecNumber evidence="4">2.5.1.61</ecNumber>
    </recommendedName>
    <alternativeName>
        <fullName evidence="9">Hydroxymethylbilane synthase</fullName>
    </alternativeName>
    <alternativeName>
        <fullName evidence="8">Pre-uroporphyrinogen synthase</fullName>
    </alternativeName>
</protein>
<evidence type="ECO:0000259" key="11">
    <source>
        <dbReference type="Pfam" id="PF03900"/>
    </source>
</evidence>
<dbReference type="EMBL" id="JAVFKD010000001">
    <property type="protein sequence ID" value="KAK5998046.1"/>
    <property type="molecule type" value="Genomic_DNA"/>
</dbReference>
<dbReference type="InterPro" id="IPR022419">
    <property type="entry name" value="Porphobilin_deaminase_cofac_BS"/>
</dbReference>
<name>A0ABR0T208_9HYPO</name>
<keyword evidence="7" id="KW-0627">Porphyrin biosynthesis</keyword>
<evidence type="ECO:0000256" key="2">
    <source>
        <dbReference type="ARBA" id="ARBA00004735"/>
    </source>
</evidence>
<feature type="domain" description="Porphobilinogen deaminase C-terminal" evidence="11">
    <location>
        <begin position="245"/>
        <end position="323"/>
    </location>
</feature>
<dbReference type="PANTHER" id="PTHR11557">
    <property type="entry name" value="PORPHOBILINOGEN DEAMINASE"/>
    <property type="match status" value="1"/>
</dbReference>
<keyword evidence="13" id="KW-1185">Reference proteome</keyword>
<evidence type="ECO:0000256" key="5">
    <source>
        <dbReference type="ARBA" id="ARBA00022679"/>
    </source>
</evidence>
<evidence type="ECO:0000256" key="4">
    <source>
        <dbReference type="ARBA" id="ARBA00012655"/>
    </source>
</evidence>
<evidence type="ECO:0000256" key="6">
    <source>
        <dbReference type="ARBA" id="ARBA00023133"/>
    </source>
</evidence>
<dbReference type="SUPFAM" id="SSF53850">
    <property type="entry name" value="Periplasmic binding protein-like II"/>
    <property type="match status" value="1"/>
</dbReference>
<evidence type="ECO:0000256" key="8">
    <source>
        <dbReference type="ARBA" id="ARBA00030685"/>
    </source>
</evidence>
<dbReference type="PROSITE" id="PS00533">
    <property type="entry name" value="PORPHOBILINOGEN_DEAM"/>
    <property type="match status" value="1"/>
</dbReference>